<protein>
    <submittedName>
        <fullName evidence="1">Uncharacterized protein</fullName>
    </submittedName>
</protein>
<evidence type="ECO:0000313" key="2">
    <source>
        <dbReference type="Proteomes" id="UP001057452"/>
    </source>
</evidence>
<proteinExistence type="predicted"/>
<sequence>MGFEEPQEEVGWKCALFSPHSSLFDTVIMDLFWTHCDDPFKRRPSPPSLYSFSGSISGRPQGRSEDFKHRRAESTRRRTNRWPLALFHNLVDIPHYKRLRPVDINRAILAAAETVQEEALH</sequence>
<organism evidence="1 2">
    <name type="scientific">Chaenocephalus aceratus</name>
    <name type="common">Blackfin icefish</name>
    <name type="synonym">Chaenichthys aceratus</name>
    <dbReference type="NCBI Taxonomy" id="36190"/>
    <lineage>
        <taxon>Eukaryota</taxon>
        <taxon>Metazoa</taxon>
        <taxon>Chordata</taxon>
        <taxon>Craniata</taxon>
        <taxon>Vertebrata</taxon>
        <taxon>Euteleostomi</taxon>
        <taxon>Actinopterygii</taxon>
        <taxon>Neopterygii</taxon>
        <taxon>Teleostei</taxon>
        <taxon>Neoteleostei</taxon>
        <taxon>Acanthomorphata</taxon>
        <taxon>Eupercaria</taxon>
        <taxon>Perciformes</taxon>
        <taxon>Notothenioidei</taxon>
        <taxon>Channichthyidae</taxon>
        <taxon>Chaenocephalus</taxon>
    </lineage>
</organism>
<evidence type="ECO:0000313" key="1">
    <source>
        <dbReference type="EMBL" id="KAI4823478.1"/>
    </source>
</evidence>
<gene>
    <name evidence="1" type="ORF">KUCAC02_012061</name>
</gene>
<dbReference type="EMBL" id="CM043791">
    <property type="protein sequence ID" value="KAI4823478.1"/>
    <property type="molecule type" value="Genomic_DNA"/>
</dbReference>
<comment type="caution">
    <text evidence="1">The sequence shown here is derived from an EMBL/GenBank/DDBJ whole genome shotgun (WGS) entry which is preliminary data.</text>
</comment>
<dbReference type="Proteomes" id="UP001057452">
    <property type="component" value="Chromosome 7"/>
</dbReference>
<name>A0ACB9XAS0_CHAAC</name>
<keyword evidence="2" id="KW-1185">Reference proteome</keyword>
<reference evidence="1" key="1">
    <citation type="submission" date="2022-05" db="EMBL/GenBank/DDBJ databases">
        <title>Chromosome-level genome of Chaenocephalus aceratus.</title>
        <authorList>
            <person name="Park H."/>
        </authorList>
    </citation>
    <scope>NUCLEOTIDE SEQUENCE</scope>
    <source>
        <strain evidence="1">KU_202001</strain>
    </source>
</reference>
<accession>A0ACB9XAS0</accession>